<dbReference type="InterPro" id="IPR015421">
    <property type="entry name" value="PyrdxlP-dep_Trfase_major"/>
</dbReference>
<name>A0A7V3VSM8_9BACT</name>
<reference evidence="6" key="1">
    <citation type="journal article" date="2020" name="mSystems">
        <title>Genome- and Community-Level Interaction Insights into Carbon Utilization and Element Cycling Functions of Hydrothermarchaeota in Hydrothermal Sediment.</title>
        <authorList>
            <person name="Zhou Z."/>
            <person name="Liu Y."/>
            <person name="Xu W."/>
            <person name="Pan J."/>
            <person name="Luo Z.H."/>
            <person name="Li M."/>
        </authorList>
    </citation>
    <scope>NUCLEOTIDE SEQUENCE [LARGE SCALE GENOMIC DNA]</scope>
    <source>
        <strain evidence="6">SpSt-966</strain>
    </source>
</reference>
<feature type="active site" description="Proton acceptor" evidence="3">
    <location>
        <position position="191"/>
    </location>
</feature>
<dbReference type="Gene3D" id="3.40.640.10">
    <property type="entry name" value="Type I PLP-dependent aspartate aminotransferase-like (Major domain)"/>
    <property type="match status" value="1"/>
</dbReference>
<comment type="caution">
    <text evidence="6">The sequence shown here is derived from an EMBL/GenBank/DDBJ whole genome shotgun (WGS) entry which is preliminary data.</text>
</comment>
<evidence type="ECO:0000313" key="6">
    <source>
        <dbReference type="EMBL" id="HGE75153.1"/>
    </source>
</evidence>
<protein>
    <submittedName>
        <fullName evidence="6">DegT/DnrJ/EryC1/StrS family aminotransferase</fullName>
    </submittedName>
</protein>
<accession>A0A7V3VSM8</accession>
<sequence length="375" mass="41706">MRVPLFDLTRQYKKLREEMLKKIDETISGGIVILGQNVEEIEDNIAKYVGVQHAVAVASGSDALLLALQAMGIKKGDHVLTTPYTFFATASAITRLGATPVFADINEDFNIDVVAVKKAIESDKDIKVVLPVHLFGKSADMETLKEICSIHNVKILEDAAQSIGSEVSVGGHYLKTASIGDAGILSFFPTKNLGAYGDAGMVLTNSEEIAENVKMLRVHGARQKYVHEVIGYNSRMDEIQAAVLNVKIGHLDEWIDLRRNAAKKYDQLLEGLDIVHPIVPKERSHVFHQYVILVDKRDELKEFLSTQGVGTAVYYPIPLHLQKCFAFLGYKAGDFPVSERLSRSSIALPIFPEITFKEQEYVVEQIKKFYLEATI</sequence>
<keyword evidence="6" id="KW-0032">Aminotransferase</keyword>
<dbReference type="GO" id="GO:0000271">
    <property type="term" value="P:polysaccharide biosynthetic process"/>
    <property type="evidence" value="ECO:0007669"/>
    <property type="project" value="TreeGrafter"/>
</dbReference>
<dbReference type="PANTHER" id="PTHR30244:SF36">
    <property type="entry name" value="3-OXO-GLUCOSE-6-PHOSPHATE:GLUTAMATE AMINOTRANSFERASE"/>
    <property type="match status" value="1"/>
</dbReference>
<dbReference type="GO" id="GO:0008483">
    <property type="term" value="F:transaminase activity"/>
    <property type="evidence" value="ECO:0007669"/>
    <property type="project" value="UniProtKB-KW"/>
</dbReference>
<dbReference type="SUPFAM" id="SSF53383">
    <property type="entry name" value="PLP-dependent transferases"/>
    <property type="match status" value="1"/>
</dbReference>
<gene>
    <name evidence="6" type="ORF">ENX73_03395</name>
</gene>
<dbReference type="EMBL" id="DTPE01000143">
    <property type="protein sequence ID" value="HGE75153.1"/>
    <property type="molecule type" value="Genomic_DNA"/>
</dbReference>
<dbReference type="GO" id="GO:0030170">
    <property type="term" value="F:pyridoxal phosphate binding"/>
    <property type="evidence" value="ECO:0007669"/>
    <property type="project" value="TreeGrafter"/>
</dbReference>
<evidence type="ECO:0000256" key="4">
    <source>
        <dbReference type="PIRSR" id="PIRSR000390-2"/>
    </source>
</evidence>
<organism evidence="6">
    <name type="scientific">Mesoaciditoga lauensis</name>
    <dbReference type="NCBI Taxonomy" id="1495039"/>
    <lineage>
        <taxon>Bacteria</taxon>
        <taxon>Thermotogati</taxon>
        <taxon>Thermotogota</taxon>
        <taxon>Thermotogae</taxon>
        <taxon>Mesoaciditogales</taxon>
        <taxon>Mesoaciditogaceae</taxon>
        <taxon>Mesoaciditoga</taxon>
    </lineage>
</organism>
<evidence type="ECO:0000256" key="3">
    <source>
        <dbReference type="PIRSR" id="PIRSR000390-1"/>
    </source>
</evidence>
<dbReference type="InterPro" id="IPR015422">
    <property type="entry name" value="PyrdxlP-dep_Trfase_small"/>
</dbReference>
<evidence type="ECO:0000256" key="2">
    <source>
        <dbReference type="ARBA" id="ARBA00037999"/>
    </source>
</evidence>
<dbReference type="InterPro" id="IPR015424">
    <property type="entry name" value="PyrdxlP-dep_Trfase"/>
</dbReference>
<evidence type="ECO:0000256" key="5">
    <source>
        <dbReference type="RuleBase" id="RU004508"/>
    </source>
</evidence>
<dbReference type="Pfam" id="PF01041">
    <property type="entry name" value="DegT_DnrJ_EryC1"/>
    <property type="match status" value="1"/>
</dbReference>
<dbReference type="AlphaFoldDB" id="A0A7V3VSM8"/>
<keyword evidence="1 4" id="KW-0663">Pyridoxal phosphate</keyword>
<dbReference type="PIRSF" id="PIRSF000390">
    <property type="entry name" value="PLP_StrS"/>
    <property type="match status" value="1"/>
</dbReference>
<evidence type="ECO:0000256" key="1">
    <source>
        <dbReference type="ARBA" id="ARBA00022898"/>
    </source>
</evidence>
<keyword evidence="6" id="KW-0808">Transferase</keyword>
<proteinExistence type="inferred from homology"/>
<feature type="modified residue" description="N6-(pyridoxal phosphate)lysine" evidence="4">
    <location>
        <position position="191"/>
    </location>
</feature>
<comment type="similarity">
    <text evidence="2 5">Belongs to the DegT/DnrJ/EryC1 family.</text>
</comment>
<dbReference type="InterPro" id="IPR000653">
    <property type="entry name" value="DegT/StrS_aminotransferase"/>
</dbReference>
<dbReference type="Gene3D" id="3.90.1150.10">
    <property type="entry name" value="Aspartate Aminotransferase, domain 1"/>
    <property type="match status" value="1"/>
</dbReference>
<dbReference type="CDD" id="cd00616">
    <property type="entry name" value="AHBA_syn"/>
    <property type="match status" value="1"/>
</dbReference>
<dbReference type="PANTHER" id="PTHR30244">
    <property type="entry name" value="TRANSAMINASE"/>
    <property type="match status" value="1"/>
</dbReference>